<dbReference type="Gene3D" id="2.60.120.10">
    <property type="entry name" value="Jelly Rolls"/>
    <property type="match status" value="2"/>
</dbReference>
<dbReference type="EMBL" id="KN823068">
    <property type="protein sequence ID" value="KIO24138.1"/>
    <property type="molecule type" value="Genomic_DNA"/>
</dbReference>
<gene>
    <name evidence="4" type="ORF">M407DRAFT_77373</name>
</gene>
<reference evidence="4 5" key="1">
    <citation type="submission" date="2014-04" db="EMBL/GenBank/DDBJ databases">
        <authorList>
            <consortium name="DOE Joint Genome Institute"/>
            <person name="Kuo A."/>
            <person name="Girlanda M."/>
            <person name="Perotto S."/>
            <person name="Kohler A."/>
            <person name="Nagy L.G."/>
            <person name="Floudas D."/>
            <person name="Copeland A."/>
            <person name="Barry K.W."/>
            <person name="Cichocki N."/>
            <person name="Veneault-Fourrey C."/>
            <person name="LaButti K."/>
            <person name="Lindquist E.A."/>
            <person name="Lipzen A."/>
            <person name="Lundell T."/>
            <person name="Morin E."/>
            <person name="Murat C."/>
            <person name="Sun H."/>
            <person name="Tunlid A."/>
            <person name="Henrissat B."/>
            <person name="Grigoriev I.V."/>
            <person name="Hibbett D.S."/>
            <person name="Martin F."/>
            <person name="Nordberg H.P."/>
            <person name="Cantor M.N."/>
            <person name="Hua S.X."/>
        </authorList>
    </citation>
    <scope>NUCLEOTIDE SEQUENCE [LARGE SCALE GENOMIC DNA]</scope>
    <source>
        <strain evidence="4 5">MUT 4182</strain>
    </source>
</reference>
<feature type="domain" description="Pirin N-terminal" evidence="3">
    <location>
        <begin position="10"/>
        <end position="118"/>
    </location>
</feature>
<dbReference type="PANTHER" id="PTHR43212:SF3">
    <property type="entry name" value="QUERCETIN 2,3-DIOXYGENASE"/>
    <property type="match status" value="1"/>
</dbReference>
<dbReference type="InterPro" id="IPR012093">
    <property type="entry name" value="Pirin"/>
</dbReference>
<proteinExistence type="inferred from homology"/>
<keyword evidence="5" id="KW-1185">Reference proteome</keyword>
<dbReference type="InterPro" id="IPR011051">
    <property type="entry name" value="RmlC_Cupin_sf"/>
</dbReference>
<evidence type="ECO:0000256" key="1">
    <source>
        <dbReference type="ARBA" id="ARBA00008416"/>
    </source>
</evidence>
<dbReference type="STRING" id="1051891.A0A0C3KRR2"/>
<evidence type="ECO:0000313" key="4">
    <source>
        <dbReference type="EMBL" id="KIO24138.1"/>
    </source>
</evidence>
<evidence type="ECO:0000259" key="3">
    <source>
        <dbReference type="Pfam" id="PF02678"/>
    </source>
</evidence>
<dbReference type="CDD" id="cd02910">
    <property type="entry name" value="cupin_Yhhw_N"/>
    <property type="match status" value="1"/>
</dbReference>
<reference evidence="5" key="2">
    <citation type="submission" date="2015-01" db="EMBL/GenBank/DDBJ databases">
        <title>Evolutionary Origins and Diversification of the Mycorrhizal Mutualists.</title>
        <authorList>
            <consortium name="DOE Joint Genome Institute"/>
            <consortium name="Mycorrhizal Genomics Consortium"/>
            <person name="Kohler A."/>
            <person name="Kuo A."/>
            <person name="Nagy L.G."/>
            <person name="Floudas D."/>
            <person name="Copeland A."/>
            <person name="Barry K.W."/>
            <person name="Cichocki N."/>
            <person name="Veneault-Fourrey C."/>
            <person name="LaButti K."/>
            <person name="Lindquist E.A."/>
            <person name="Lipzen A."/>
            <person name="Lundell T."/>
            <person name="Morin E."/>
            <person name="Murat C."/>
            <person name="Riley R."/>
            <person name="Ohm R."/>
            <person name="Sun H."/>
            <person name="Tunlid A."/>
            <person name="Henrissat B."/>
            <person name="Grigoriev I.V."/>
            <person name="Hibbett D.S."/>
            <person name="Martin F."/>
        </authorList>
    </citation>
    <scope>NUCLEOTIDE SEQUENCE [LARGE SCALE GENOMIC DNA]</scope>
    <source>
        <strain evidence="5">MUT 4182</strain>
    </source>
</reference>
<dbReference type="InterPro" id="IPR014710">
    <property type="entry name" value="RmlC-like_jellyroll"/>
</dbReference>
<dbReference type="InterPro" id="IPR003829">
    <property type="entry name" value="Pirin_N_dom"/>
</dbReference>
<dbReference type="Proteomes" id="UP000054248">
    <property type="component" value="Unassembled WGS sequence"/>
</dbReference>
<dbReference type="OrthoDB" id="10261807at2759"/>
<protein>
    <recommendedName>
        <fullName evidence="3">Pirin N-terminal domain-containing protein</fullName>
    </recommendedName>
</protein>
<accession>A0A0C3KRR2</accession>
<dbReference type="Pfam" id="PF02678">
    <property type="entry name" value="Pirin"/>
    <property type="match status" value="1"/>
</dbReference>
<organism evidence="4 5">
    <name type="scientific">Tulasnella calospora MUT 4182</name>
    <dbReference type="NCBI Taxonomy" id="1051891"/>
    <lineage>
        <taxon>Eukaryota</taxon>
        <taxon>Fungi</taxon>
        <taxon>Dikarya</taxon>
        <taxon>Basidiomycota</taxon>
        <taxon>Agaricomycotina</taxon>
        <taxon>Agaricomycetes</taxon>
        <taxon>Cantharellales</taxon>
        <taxon>Tulasnellaceae</taxon>
        <taxon>Tulasnella</taxon>
    </lineage>
</organism>
<evidence type="ECO:0000313" key="5">
    <source>
        <dbReference type="Proteomes" id="UP000054248"/>
    </source>
</evidence>
<dbReference type="AlphaFoldDB" id="A0A0C3KRR2"/>
<dbReference type="PANTHER" id="PTHR43212">
    <property type="entry name" value="QUERCETIN 2,3-DIOXYGENASE"/>
    <property type="match status" value="1"/>
</dbReference>
<dbReference type="HOGENOM" id="CLU_064194_3_1_1"/>
<name>A0A0C3KRR2_9AGAM</name>
<comment type="similarity">
    <text evidence="1 2">Belongs to the pirin family.</text>
</comment>
<evidence type="ECO:0000256" key="2">
    <source>
        <dbReference type="RuleBase" id="RU003457"/>
    </source>
</evidence>
<dbReference type="SUPFAM" id="SSF51182">
    <property type="entry name" value="RmlC-like cupins"/>
    <property type="match status" value="1"/>
</dbReference>
<sequence length="260" mass="28518">MKFELRPSQERGGADYGWLKSFHSFSVPGFPAPVDSFGALQVINEDRVEPSKGFGLHGHREMEIFSYLVSGELHHKDSMGNVETLKRGDIQMTSAGTGIRHSEYNGSDEEQVHFLQIWAVPSQSSLSPKYFTRNFPDSDKVDNLLKVVAPVGSEGVKEERESAGPAPVHSQVTVYATIVSAAKAVIHTLPDGTGVQRAYIQIPQSSGYNRSTARGSRMRLNNDLEIAEGDGVFVWGQPGEQIRMENIGETPAEALLFDLA</sequence>